<dbReference type="Gene3D" id="1.10.520.10">
    <property type="match status" value="1"/>
</dbReference>
<dbReference type="FunFam" id="1.10.420.10:FF:000006">
    <property type="entry name" value="Peroxidase"/>
    <property type="match status" value="1"/>
</dbReference>
<sequence>MGPRKWVQAFDQAIYSVAAESFLVRSVGFMGPSTFTSVRGQLDPCFYDEVCPKALPAIKMIVEQAIEQEPRMGASLLRLHFHDCFVNGCDGSVLLDDTPTFTGEKNAAPNKNSIRGFDVVDKIKEAVNSACNGNVVSCADILAVAARDSVVALGGPSYNVELGRRDSLTASQRAANRSIPAPTLNFTGLLSNFQSHGLSMQDLAALSGGHTLGFARCTSFRSRLYNETATLDSSLAESLKSRCPLNGGDDNLAGLDGSPTTFDTFYYDGLLQKKGLLHSDQQLYKGDGSGSDGLVRFYADNPVAFWQAFAASMLKMGSMKPLTGKKGEIRVNCRKVN</sequence>
<keyword evidence="6 20" id="KW-0349">Heme</keyword>
<evidence type="ECO:0000256" key="7">
    <source>
        <dbReference type="ARBA" id="ARBA00022723"/>
    </source>
</evidence>
<keyword evidence="13" id="KW-0325">Glycoprotein</keyword>
<protein>
    <recommendedName>
        <fullName evidence="4 20">Peroxidase</fullName>
        <ecNumber evidence="4 20">1.11.1.7</ecNumber>
    </recommendedName>
</protein>
<evidence type="ECO:0000256" key="14">
    <source>
        <dbReference type="ARBA" id="ARBA00023324"/>
    </source>
</evidence>
<dbReference type="GO" id="GO:0006979">
    <property type="term" value="P:response to oxidative stress"/>
    <property type="evidence" value="ECO:0007669"/>
    <property type="project" value="UniProtKB-UniRule"/>
</dbReference>
<comment type="subcellular location">
    <subcellularLocation>
        <location evidence="2 20">Secreted</location>
    </subcellularLocation>
</comment>
<dbReference type="PRINTS" id="PR00458">
    <property type="entry name" value="PEROXIDASE"/>
</dbReference>
<comment type="cofactor">
    <cofactor evidence="17 20">
        <name>Ca(2+)</name>
        <dbReference type="ChEBI" id="CHEBI:29108"/>
    </cofactor>
    <text evidence="17 20">Binds 2 calcium ions per subunit.</text>
</comment>
<evidence type="ECO:0000256" key="2">
    <source>
        <dbReference type="ARBA" id="ARBA00004613"/>
    </source>
</evidence>
<dbReference type="PRINTS" id="PR00461">
    <property type="entry name" value="PLPEROXIDASE"/>
</dbReference>
<feature type="disulfide bond" evidence="19">
    <location>
        <begin position="84"/>
        <end position="89"/>
    </location>
</feature>
<comment type="similarity">
    <text evidence="20">Belongs to the peroxidase family. Classical plant (class III) peroxidase subfamily.</text>
</comment>
<feature type="binding site" evidence="17">
    <location>
        <position position="263"/>
    </location>
    <ligand>
        <name>Ca(2+)</name>
        <dbReference type="ChEBI" id="CHEBI:29108"/>
        <label>2</label>
    </ligand>
</feature>
<feature type="binding site" evidence="17">
    <location>
        <position position="86"/>
    </location>
    <ligand>
        <name>Ca(2+)</name>
        <dbReference type="ChEBI" id="CHEBI:29108"/>
        <label>1</label>
    </ligand>
</feature>
<feature type="disulfide bond" evidence="19">
    <location>
        <begin position="217"/>
        <end position="243"/>
    </location>
</feature>
<keyword evidence="20" id="KW-0964">Secreted</keyword>
<dbReference type="PROSITE" id="PS00436">
    <property type="entry name" value="PEROXIDASE_2"/>
    <property type="match status" value="1"/>
</dbReference>
<dbReference type="EMBL" id="LR862147">
    <property type="protein sequence ID" value="CAD1828870.1"/>
    <property type="molecule type" value="Genomic_DNA"/>
</dbReference>
<comment type="catalytic activity">
    <reaction evidence="1 20">
        <text>2 a phenolic donor + H2O2 = 2 a phenolic radical donor + 2 H2O</text>
        <dbReference type="Rhea" id="RHEA:56136"/>
        <dbReference type="ChEBI" id="CHEBI:15377"/>
        <dbReference type="ChEBI" id="CHEBI:16240"/>
        <dbReference type="ChEBI" id="CHEBI:139520"/>
        <dbReference type="ChEBI" id="CHEBI:139521"/>
        <dbReference type="EC" id="1.11.1.7"/>
    </reaction>
</comment>
<keyword evidence="10 20" id="KW-0560">Oxidoreductase</keyword>
<feature type="disulfide bond" evidence="19">
    <location>
        <begin position="51"/>
        <end position="131"/>
    </location>
</feature>
<evidence type="ECO:0000256" key="20">
    <source>
        <dbReference type="RuleBase" id="RU362060"/>
    </source>
</evidence>
<evidence type="ECO:0000259" key="21">
    <source>
        <dbReference type="PROSITE" id="PS50873"/>
    </source>
</evidence>
<evidence type="ECO:0000256" key="1">
    <source>
        <dbReference type="ARBA" id="ARBA00000189"/>
    </source>
</evidence>
<feature type="binding site" evidence="17">
    <location>
        <position position="211"/>
    </location>
    <ligand>
        <name>Ca(2+)</name>
        <dbReference type="ChEBI" id="CHEBI:29108"/>
        <label>2</label>
    </ligand>
</feature>
<dbReference type="InterPro" id="IPR019793">
    <property type="entry name" value="Peroxidases_heam-ligand_BS"/>
</dbReference>
<feature type="site" description="Transition state stabilizer" evidence="18">
    <location>
        <position position="78"/>
    </location>
</feature>
<dbReference type="GO" id="GO:0046872">
    <property type="term" value="F:metal ion binding"/>
    <property type="evidence" value="ECO:0007669"/>
    <property type="project" value="UniProtKB-UniRule"/>
</dbReference>
<dbReference type="GO" id="GO:0140825">
    <property type="term" value="F:lactoperoxidase activity"/>
    <property type="evidence" value="ECO:0007669"/>
    <property type="project" value="UniProtKB-EC"/>
</dbReference>
<evidence type="ECO:0000256" key="6">
    <source>
        <dbReference type="ARBA" id="ARBA00022617"/>
    </source>
</evidence>
<evidence type="ECO:0000256" key="12">
    <source>
        <dbReference type="ARBA" id="ARBA00023157"/>
    </source>
</evidence>
<feature type="binding site" evidence="17">
    <location>
        <position position="88"/>
    </location>
    <ligand>
        <name>Ca(2+)</name>
        <dbReference type="ChEBI" id="CHEBI:29108"/>
        <label>1</label>
    </ligand>
</feature>
<dbReference type="CDD" id="cd00693">
    <property type="entry name" value="secretory_peroxidase"/>
    <property type="match status" value="1"/>
</dbReference>
<feature type="binding site" evidence="17">
    <location>
        <position position="90"/>
    </location>
    <ligand>
        <name>Ca(2+)</name>
        <dbReference type="ChEBI" id="CHEBI:29108"/>
        <label>1</label>
    </ligand>
</feature>
<evidence type="ECO:0000256" key="3">
    <source>
        <dbReference type="ARBA" id="ARBA00006873"/>
    </source>
</evidence>
<evidence type="ECO:0000256" key="16">
    <source>
        <dbReference type="PIRSR" id="PIRSR600823-2"/>
    </source>
</evidence>
<evidence type="ECO:0000256" key="8">
    <source>
        <dbReference type="ARBA" id="ARBA00022729"/>
    </source>
</evidence>
<feature type="binding site" evidence="17">
    <location>
        <position position="92"/>
    </location>
    <ligand>
        <name>Ca(2+)</name>
        <dbReference type="ChEBI" id="CHEBI:29108"/>
        <label>1</label>
    </ligand>
</feature>
<dbReference type="InterPro" id="IPR019794">
    <property type="entry name" value="Peroxidases_AS"/>
</dbReference>
<dbReference type="PROSITE" id="PS50873">
    <property type="entry name" value="PEROXIDASE_4"/>
    <property type="match status" value="1"/>
</dbReference>
<dbReference type="PROSITE" id="PS00435">
    <property type="entry name" value="PEROXIDASE_1"/>
    <property type="match status" value="1"/>
</dbReference>
<dbReference type="FunFam" id="1.10.520.10:FF:000009">
    <property type="entry name" value="Peroxidase"/>
    <property type="match status" value="1"/>
</dbReference>
<dbReference type="InterPro" id="IPR002016">
    <property type="entry name" value="Haem_peroxidase"/>
</dbReference>
<comment type="cofactor">
    <cofactor evidence="17 20">
        <name>heme b</name>
        <dbReference type="ChEBI" id="CHEBI:60344"/>
    </cofactor>
    <text evidence="17 20">Binds 1 heme b (iron(II)-protoporphyrin IX) group per subunit.</text>
</comment>
<dbReference type="PANTHER" id="PTHR31388:SF260">
    <property type="entry name" value="PEROXIDASE"/>
    <property type="match status" value="1"/>
</dbReference>
<organism evidence="22">
    <name type="scientific">Ananas comosus var. bracteatus</name>
    <name type="common">red pineapple</name>
    <dbReference type="NCBI Taxonomy" id="296719"/>
    <lineage>
        <taxon>Eukaryota</taxon>
        <taxon>Viridiplantae</taxon>
        <taxon>Streptophyta</taxon>
        <taxon>Embryophyta</taxon>
        <taxon>Tracheophyta</taxon>
        <taxon>Spermatophyta</taxon>
        <taxon>Magnoliopsida</taxon>
        <taxon>Liliopsida</taxon>
        <taxon>Poales</taxon>
        <taxon>Bromeliaceae</taxon>
        <taxon>Bromelioideae</taxon>
        <taxon>Ananas</taxon>
    </lineage>
</organism>
<dbReference type="PANTHER" id="PTHR31388">
    <property type="entry name" value="PEROXIDASE 72-RELATED"/>
    <property type="match status" value="1"/>
</dbReference>
<evidence type="ECO:0000256" key="11">
    <source>
        <dbReference type="ARBA" id="ARBA00023004"/>
    </source>
</evidence>
<evidence type="ECO:0000256" key="9">
    <source>
        <dbReference type="ARBA" id="ARBA00022837"/>
    </source>
</evidence>
<keyword evidence="12 19" id="KW-1015">Disulfide bond</keyword>
<evidence type="ECO:0000256" key="10">
    <source>
        <dbReference type="ARBA" id="ARBA00023002"/>
    </source>
</evidence>
<comment type="similarity">
    <text evidence="3">Belongs to the peroxidase family. Ascorbate peroxidase subfamily.</text>
</comment>
<feature type="binding site" description="axial binding residue" evidence="17">
    <location>
        <position position="210"/>
    </location>
    <ligand>
        <name>heme b</name>
        <dbReference type="ChEBI" id="CHEBI:60344"/>
    </ligand>
    <ligandPart>
        <name>Fe</name>
        <dbReference type="ChEBI" id="CHEBI:18248"/>
    </ligandPart>
</feature>
<dbReference type="InterPro" id="IPR000823">
    <property type="entry name" value="Peroxidase_pln"/>
</dbReference>
<dbReference type="EC" id="1.11.1.7" evidence="4 20"/>
<gene>
    <name evidence="22" type="ORF">CB5_LOCUS12081</name>
</gene>
<feature type="binding site" evidence="16">
    <location>
        <position position="180"/>
    </location>
    <ligand>
        <name>substrate</name>
    </ligand>
</feature>
<evidence type="ECO:0000256" key="13">
    <source>
        <dbReference type="ARBA" id="ARBA00023180"/>
    </source>
</evidence>
<proteinExistence type="inferred from homology"/>
<evidence type="ECO:0000256" key="15">
    <source>
        <dbReference type="PIRSR" id="PIRSR600823-1"/>
    </source>
</evidence>
<feature type="binding site" evidence="17">
    <location>
        <position position="256"/>
    </location>
    <ligand>
        <name>Ca(2+)</name>
        <dbReference type="ChEBI" id="CHEBI:29108"/>
        <label>2</label>
    </ligand>
</feature>
<dbReference type="Pfam" id="PF00141">
    <property type="entry name" value="peroxidase"/>
    <property type="match status" value="1"/>
</dbReference>
<keyword evidence="8" id="KW-0732">Signal</keyword>
<dbReference type="InterPro" id="IPR033905">
    <property type="entry name" value="Secretory_peroxidase"/>
</dbReference>
<keyword evidence="5 20" id="KW-0575">Peroxidase</keyword>
<evidence type="ECO:0000256" key="17">
    <source>
        <dbReference type="PIRSR" id="PIRSR600823-3"/>
    </source>
</evidence>
<feature type="disulfide bond" evidence="19">
    <location>
        <begin position="138"/>
        <end position="333"/>
    </location>
</feature>
<keyword evidence="14 20" id="KW-0376">Hydrogen peroxide</keyword>
<keyword evidence="7 17" id="KW-0479">Metal-binding</keyword>
<dbReference type="InterPro" id="IPR010255">
    <property type="entry name" value="Haem_peroxidase_sf"/>
</dbReference>
<evidence type="ECO:0000256" key="5">
    <source>
        <dbReference type="ARBA" id="ARBA00022559"/>
    </source>
</evidence>
<dbReference type="AlphaFoldDB" id="A0A6V7PDE4"/>
<evidence type="ECO:0000256" key="19">
    <source>
        <dbReference type="PIRSR" id="PIRSR600823-5"/>
    </source>
</evidence>
<keyword evidence="9 17" id="KW-0106">Calcium</keyword>
<evidence type="ECO:0000256" key="4">
    <source>
        <dbReference type="ARBA" id="ARBA00012313"/>
    </source>
</evidence>
<evidence type="ECO:0000256" key="18">
    <source>
        <dbReference type="PIRSR" id="PIRSR600823-4"/>
    </source>
</evidence>
<feature type="binding site" evidence="17">
    <location>
        <position position="104"/>
    </location>
    <ligand>
        <name>Ca(2+)</name>
        <dbReference type="ChEBI" id="CHEBI:29108"/>
        <label>1</label>
    </ligand>
</feature>
<feature type="active site" description="Proton acceptor" evidence="15">
    <location>
        <position position="82"/>
    </location>
</feature>
<evidence type="ECO:0000313" key="22">
    <source>
        <dbReference type="EMBL" id="CAD1828870.1"/>
    </source>
</evidence>
<comment type="function">
    <text evidence="20">Removal of H(2)O(2), oxidation of toxic reductants, biosynthesis and degradation of lignin, suberization, auxin catabolism, response to environmental stresses such as wounding, pathogen attack and oxidative stress.</text>
</comment>
<dbReference type="Gene3D" id="1.10.420.10">
    <property type="entry name" value="Peroxidase, domain 2"/>
    <property type="match status" value="1"/>
</dbReference>
<dbReference type="GO" id="GO:0020037">
    <property type="term" value="F:heme binding"/>
    <property type="evidence" value="ECO:0007669"/>
    <property type="project" value="UniProtKB-UniRule"/>
</dbReference>
<keyword evidence="11 17" id="KW-0408">Iron</keyword>
<dbReference type="SUPFAM" id="SSF48113">
    <property type="entry name" value="Heme-dependent peroxidases"/>
    <property type="match status" value="1"/>
</dbReference>
<feature type="domain" description="Plant heme peroxidase family profile" evidence="21">
    <location>
        <begin position="41"/>
        <end position="337"/>
    </location>
</feature>
<dbReference type="GO" id="GO:0005576">
    <property type="term" value="C:extracellular region"/>
    <property type="evidence" value="ECO:0007669"/>
    <property type="project" value="UniProtKB-SubCell"/>
</dbReference>
<reference evidence="22" key="1">
    <citation type="submission" date="2020-07" db="EMBL/GenBank/DDBJ databases">
        <authorList>
            <person name="Lin J."/>
        </authorList>
    </citation>
    <scope>NUCLEOTIDE SEQUENCE</scope>
</reference>
<accession>A0A6V7PDE4</accession>
<name>A0A6V7PDE4_ANACO</name>
<dbReference type="GO" id="GO:0042744">
    <property type="term" value="P:hydrogen peroxide catabolic process"/>
    <property type="evidence" value="ECO:0007669"/>
    <property type="project" value="UniProtKB-KW"/>
</dbReference>
<feature type="binding site" evidence="17">
    <location>
        <position position="83"/>
    </location>
    <ligand>
        <name>Ca(2+)</name>
        <dbReference type="ChEBI" id="CHEBI:29108"/>
        <label>1</label>
    </ligand>
</feature>